<sequence length="101" mass="11638">MKRISQKRTLIKHITTYTNLHTNDNYIVAFKLTLTRLINELAFTVTRISSVTVRRPLLQTHSHSDLNVSGAKDSTQRSERVEWSSPTSSARKVCSEYFKVK</sequence>
<proteinExistence type="predicted"/>
<accession>A0A212FAU2</accession>
<evidence type="ECO:0000313" key="2">
    <source>
        <dbReference type="EMBL" id="OWR50865.1"/>
    </source>
</evidence>
<name>A0A212FAU2_DANPL</name>
<comment type="caution">
    <text evidence="2">The sequence shown here is derived from an EMBL/GenBank/DDBJ whole genome shotgun (WGS) entry which is preliminary data.</text>
</comment>
<feature type="region of interest" description="Disordered" evidence="1">
    <location>
        <begin position="64"/>
        <end position="90"/>
    </location>
</feature>
<gene>
    <name evidence="2" type="ORF">KGM_213189</name>
</gene>
<dbReference type="EMBL" id="AGBW02009414">
    <property type="protein sequence ID" value="OWR50865.1"/>
    <property type="molecule type" value="Genomic_DNA"/>
</dbReference>
<evidence type="ECO:0000256" key="1">
    <source>
        <dbReference type="SAM" id="MobiDB-lite"/>
    </source>
</evidence>
<keyword evidence="3" id="KW-1185">Reference proteome</keyword>
<protein>
    <submittedName>
        <fullName evidence="2">Uncharacterized protein</fullName>
    </submittedName>
</protein>
<reference evidence="2 3" key="1">
    <citation type="journal article" date="2011" name="Cell">
        <title>The monarch butterfly genome yields insights into long-distance migration.</title>
        <authorList>
            <person name="Zhan S."/>
            <person name="Merlin C."/>
            <person name="Boore J.L."/>
            <person name="Reppert S.M."/>
        </authorList>
    </citation>
    <scope>NUCLEOTIDE SEQUENCE [LARGE SCALE GENOMIC DNA]</scope>
    <source>
        <strain evidence="2">F-2</strain>
    </source>
</reference>
<organism evidence="2 3">
    <name type="scientific">Danaus plexippus plexippus</name>
    <dbReference type="NCBI Taxonomy" id="278856"/>
    <lineage>
        <taxon>Eukaryota</taxon>
        <taxon>Metazoa</taxon>
        <taxon>Ecdysozoa</taxon>
        <taxon>Arthropoda</taxon>
        <taxon>Hexapoda</taxon>
        <taxon>Insecta</taxon>
        <taxon>Pterygota</taxon>
        <taxon>Neoptera</taxon>
        <taxon>Endopterygota</taxon>
        <taxon>Lepidoptera</taxon>
        <taxon>Glossata</taxon>
        <taxon>Ditrysia</taxon>
        <taxon>Papilionoidea</taxon>
        <taxon>Nymphalidae</taxon>
        <taxon>Danainae</taxon>
        <taxon>Danaini</taxon>
        <taxon>Danaina</taxon>
        <taxon>Danaus</taxon>
        <taxon>Danaus</taxon>
    </lineage>
</organism>
<dbReference type="AlphaFoldDB" id="A0A212FAU2"/>
<evidence type="ECO:0000313" key="3">
    <source>
        <dbReference type="Proteomes" id="UP000007151"/>
    </source>
</evidence>
<dbReference type="KEGG" id="dpl:KGM_213189"/>
<dbReference type="InParanoid" id="A0A212FAU2"/>
<dbReference type="Proteomes" id="UP000007151">
    <property type="component" value="Unassembled WGS sequence"/>
</dbReference>